<dbReference type="Gene3D" id="3.30.70.640">
    <property type="entry name" value="Molybdopterin cofactor biosynthesis C (MoaC) domain"/>
    <property type="match status" value="1"/>
</dbReference>
<dbReference type="EMBL" id="VIIS01001503">
    <property type="protein sequence ID" value="KAF0297242.1"/>
    <property type="molecule type" value="Genomic_DNA"/>
</dbReference>
<dbReference type="GO" id="GO:0006777">
    <property type="term" value="P:Mo-molybdopterin cofactor biosynthetic process"/>
    <property type="evidence" value="ECO:0007669"/>
    <property type="project" value="UniProtKB-KW"/>
</dbReference>
<organism evidence="5 6">
    <name type="scientific">Amphibalanus amphitrite</name>
    <name type="common">Striped barnacle</name>
    <name type="synonym">Balanus amphitrite</name>
    <dbReference type="NCBI Taxonomy" id="1232801"/>
    <lineage>
        <taxon>Eukaryota</taxon>
        <taxon>Metazoa</taxon>
        <taxon>Ecdysozoa</taxon>
        <taxon>Arthropoda</taxon>
        <taxon>Crustacea</taxon>
        <taxon>Multicrustacea</taxon>
        <taxon>Cirripedia</taxon>
        <taxon>Thoracica</taxon>
        <taxon>Thoracicalcarea</taxon>
        <taxon>Balanomorpha</taxon>
        <taxon>Balanoidea</taxon>
        <taxon>Balanidae</taxon>
        <taxon>Amphibalaninae</taxon>
        <taxon>Amphibalanus</taxon>
    </lineage>
</organism>
<keyword evidence="6" id="KW-1185">Reference proteome</keyword>
<evidence type="ECO:0000256" key="2">
    <source>
        <dbReference type="ARBA" id="ARBA00023150"/>
    </source>
</evidence>
<evidence type="ECO:0000313" key="5">
    <source>
        <dbReference type="EMBL" id="KAF0297242.1"/>
    </source>
</evidence>
<feature type="domain" description="Molybdopterin cofactor biosynthesis C (MoaC)" evidence="4">
    <location>
        <begin position="1"/>
        <end position="38"/>
    </location>
</feature>
<reference evidence="5 6" key="1">
    <citation type="submission" date="2019-07" db="EMBL/GenBank/DDBJ databases">
        <title>Draft genome assembly of a fouling barnacle, Amphibalanus amphitrite (Darwin, 1854): The first reference genome for Thecostraca.</title>
        <authorList>
            <person name="Kim W."/>
        </authorList>
    </citation>
    <scope>NUCLEOTIDE SEQUENCE [LARGE SCALE GENOMIC DNA]</scope>
    <source>
        <strain evidence="5">SNU_AA5</strain>
        <tissue evidence="5">Soma without cirri and trophi</tissue>
    </source>
</reference>
<dbReference type="Pfam" id="PF01967">
    <property type="entry name" value="MoaC"/>
    <property type="match status" value="1"/>
</dbReference>
<evidence type="ECO:0000256" key="3">
    <source>
        <dbReference type="SAM" id="MobiDB-lite"/>
    </source>
</evidence>
<dbReference type="InterPro" id="IPR036522">
    <property type="entry name" value="MoaC_sf"/>
</dbReference>
<protein>
    <submittedName>
        <fullName evidence="5">Cyclic pyranopterin monophosphate synthase</fullName>
    </submittedName>
</protein>
<gene>
    <name evidence="5" type="primary">moaC</name>
    <name evidence="5" type="ORF">FJT64_005317</name>
</gene>
<sequence>MEALTAVAGAALTVYDMCKAVSKAIQITDVRLEHKSGGKSDSDDDAFDDAEAALLNHYLASSRGSAAAEVSRRPVSTLGHVQKSPARTSAVPPGKVQKVLISERNPENTSATDQGTFTAHSRPALAAVSEKVITETYVGNGITYTKQTSVTCYLTCETAPEEGSGPQGPARKCHSLPAARGGR</sequence>
<evidence type="ECO:0000256" key="1">
    <source>
        <dbReference type="ARBA" id="ARBA00005046"/>
    </source>
</evidence>
<evidence type="ECO:0000313" key="6">
    <source>
        <dbReference type="Proteomes" id="UP000440578"/>
    </source>
</evidence>
<feature type="region of interest" description="Disordered" evidence="3">
    <location>
        <begin position="158"/>
        <end position="183"/>
    </location>
</feature>
<name>A0A6A4W2B6_AMPAM</name>
<comment type="caution">
    <text evidence="5">The sequence shown here is derived from an EMBL/GenBank/DDBJ whole genome shotgun (WGS) entry which is preliminary data.</text>
</comment>
<keyword evidence="2" id="KW-0501">Molybdenum cofactor biosynthesis</keyword>
<comment type="pathway">
    <text evidence="1">Cofactor biosynthesis; molybdopterin biosynthesis.</text>
</comment>
<dbReference type="Proteomes" id="UP000440578">
    <property type="component" value="Unassembled WGS sequence"/>
</dbReference>
<dbReference type="SUPFAM" id="SSF55040">
    <property type="entry name" value="Molybdenum cofactor biosynthesis protein C, MoaC"/>
    <property type="match status" value="1"/>
</dbReference>
<evidence type="ECO:0000259" key="4">
    <source>
        <dbReference type="Pfam" id="PF01967"/>
    </source>
</evidence>
<dbReference type="AlphaFoldDB" id="A0A6A4W2B6"/>
<dbReference type="UniPathway" id="UPA00344"/>
<accession>A0A6A4W2B6</accession>
<proteinExistence type="predicted"/>
<dbReference type="InterPro" id="IPR002820">
    <property type="entry name" value="Mopterin_CF_biosynth-C_dom"/>
</dbReference>